<protein>
    <submittedName>
        <fullName evidence="2">Rrf2 family transcriptional regulator</fullName>
    </submittedName>
</protein>
<dbReference type="EMBL" id="CP019604">
    <property type="protein sequence ID" value="ARU18366.1"/>
    <property type="molecule type" value="Genomic_DNA"/>
</dbReference>
<dbReference type="AlphaFoldDB" id="A0A217EZ02"/>
<evidence type="ECO:0000313" key="2">
    <source>
        <dbReference type="EMBL" id="ARU18366.1"/>
    </source>
</evidence>
<dbReference type="InterPro" id="IPR036390">
    <property type="entry name" value="WH_DNA-bd_sf"/>
</dbReference>
<geneLocation type="plasmid" evidence="3">
    <name>pcme4a9ii</name>
</geneLocation>
<gene>
    <name evidence="2" type="ORF">A9D14_18650</name>
</gene>
<dbReference type="OrthoDB" id="9802344at2"/>
<dbReference type="PROSITE" id="PS51197">
    <property type="entry name" value="HTH_RRF2_2"/>
    <property type="match status" value="1"/>
</dbReference>
<dbReference type="PANTHER" id="PTHR33221:SF4">
    <property type="entry name" value="HTH-TYPE TRANSCRIPTIONAL REPRESSOR NSRR"/>
    <property type="match status" value="1"/>
</dbReference>
<evidence type="ECO:0000256" key="1">
    <source>
        <dbReference type="ARBA" id="ARBA00023125"/>
    </source>
</evidence>
<accession>A0A217EZ02</accession>
<evidence type="ECO:0000313" key="3">
    <source>
        <dbReference type="Proteomes" id="UP000195807"/>
    </source>
</evidence>
<dbReference type="KEGG" id="cman:A9D14_18650"/>
<dbReference type="RefSeq" id="WP_066850879.1">
    <property type="nucleotide sequence ID" value="NZ_CP019604.1"/>
</dbReference>
<dbReference type="InterPro" id="IPR000944">
    <property type="entry name" value="Tscrpt_reg_Rrf2"/>
</dbReference>
<dbReference type="GO" id="GO:0003677">
    <property type="term" value="F:DNA binding"/>
    <property type="evidence" value="ECO:0007669"/>
    <property type="project" value="UniProtKB-KW"/>
</dbReference>
<dbReference type="InterPro" id="IPR036388">
    <property type="entry name" value="WH-like_DNA-bd_sf"/>
</dbReference>
<dbReference type="SUPFAM" id="SSF46785">
    <property type="entry name" value="Winged helix' DNA-binding domain"/>
    <property type="match status" value="1"/>
</dbReference>
<keyword evidence="2" id="KW-0614">Plasmid</keyword>
<dbReference type="Pfam" id="PF02082">
    <property type="entry name" value="Rrf2"/>
    <property type="match status" value="1"/>
</dbReference>
<keyword evidence="3" id="KW-1185">Reference proteome</keyword>
<dbReference type="PANTHER" id="PTHR33221">
    <property type="entry name" value="WINGED HELIX-TURN-HELIX TRANSCRIPTIONAL REGULATOR, RRF2 FAMILY"/>
    <property type="match status" value="1"/>
</dbReference>
<organism evidence="2 3">
    <name type="scientific">Croceicoccus marinus</name>
    <dbReference type="NCBI Taxonomy" id="450378"/>
    <lineage>
        <taxon>Bacteria</taxon>
        <taxon>Pseudomonadati</taxon>
        <taxon>Pseudomonadota</taxon>
        <taxon>Alphaproteobacteria</taxon>
        <taxon>Sphingomonadales</taxon>
        <taxon>Erythrobacteraceae</taxon>
        <taxon>Croceicoccus</taxon>
    </lineage>
</organism>
<proteinExistence type="predicted"/>
<dbReference type="NCBIfam" id="TIGR00738">
    <property type="entry name" value="rrf2_super"/>
    <property type="match status" value="1"/>
</dbReference>
<dbReference type="STRING" id="450378.GCA_001661675_03746"/>
<sequence length="147" mass="15968">MRLTRYTDYGLRVLLYLAERPDTLPSIAAMAEFHKISRNHLMKVVHDLGRAGFVSTVRGRLGGVRLARPPGEINVGAVVRRMEDDFHIVDCPSCRIAGHCGLRGALGEALAAFLAVLDGYTVADLVAKQPGPQALFPELDEATDPFG</sequence>
<dbReference type="GO" id="GO:0005829">
    <property type="term" value="C:cytosol"/>
    <property type="evidence" value="ECO:0007669"/>
    <property type="project" value="TreeGrafter"/>
</dbReference>
<reference evidence="2 3" key="1">
    <citation type="submission" date="2017-01" db="EMBL/GenBank/DDBJ databases">
        <title>Complete genome sequence of esterase-producing bacterium Croceicoccus marinus E4A9.</title>
        <authorList>
            <person name="Wu Y.-H."/>
            <person name="Cheng H."/>
            <person name="Xu L."/>
            <person name="Huo Y.-Y."/>
            <person name="Wang C.-S."/>
            <person name="Xu X.-W."/>
        </authorList>
    </citation>
    <scope>NUCLEOTIDE SEQUENCE [LARGE SCALE GENOMIC DNA]</scope>
    <source>
        <strain evidence="2 3">E4A9</strain>
        <plasmid evidence="3">Plasmid pcme4a9ii</plasmid>
    </source>
</reference>
<name>A0A217EZ02_9SPHN</name>
<dbReference type="GO" id="GO:0003700">
    <property type="term" value="F:DNA-binding transcription factor activity"/>
    <property type="evidence" value="ECO:0007669"/>
    <property type="project" value="TreeGrafter"/>
</dbReference>
<dbReference type="Gene3D" id="1.10.10.10">
    <property type="entry name" value="Winged helix-like DNA-binding domain superfamily/Winged helix DNA-binding domain"/>
    <property type="match status" value="1"/>
</dbReference>
<dbReference type="Proteomes" id="UP000195807">
    <property type="component" value="Plasmid pCME4A9II"/>
</dbReference>
<keyword evidence="1" id="KW-0238">DNA-binding</keyword>